<dbReference type="GO" id="GO:0016616">
    <property type="term" value="F:oxidoreductase activity, acting on the CH-OH group of donors, NAD or NADP as acceptor"/>
    <property type="evidence" value="ECO:0007669"/>
    <property type="project" value="InterPro"/>
</dbReference>
<comment type="subunit">
    <text evidence="2">Homotetramer.</text>
</comment>
<keyword evidence="5 12" id="KW-0520">NAD</keyword>
<dbReference type="OrthoDB" id="9808275at2"/>
<keyword evidence="7 12" id="KW-0326">Glycosidase</keyword>
<evidence type="ECO:0000256" key="6">
    <source>
        <dbReference type="ARBA" id="ARBA00023211"/>
    </source>
</evidence>
<dbReference type="RefSeq" id="WP_079494008.1">
    <property type="nucleotide sequence ID" value="NZ_FUZT01000010.1"/>
</dbReference>
<feature type="site" description="Increases basicity of active site Tyr" evidence="11">
    <location>
        <position position="108"/>
    </location>
</feature>
<dbReference type="Gene3D" id="3.40.50.720">
    <property type="entry name" value="NAD(P)-binding Rossmann-like Domain"/>
    <property type="match status" value="1"/>
</dbReference>
<name>A0A1T5M6G8_9FIRM</name>
<evidence type="ECO:0000313" key="14">
    <source>
        <dbReference type="EMBL" id="SKC83624.1"/>
    </source>
</evidence>
<feature type="binding site" evidence="9">
    <location>
        <position position="146"/>
    </location>
    <ligand>
        <name>substrate</name>
    </ligand>
</feature>
<keyword evidence="10" id="KW-0408">Iron</keyword>
<dbReference type="GO" id="GO:0004553">
    <property type="term" value="F:hydrolase activity, hydrolyzing O-glycosyl compounds"/>
    <property type="evidence" value="ECO:0007669"/>
    <property type="project" value="InterPro"/>
</dbReference>
<gene>
    <name evidence="14" type="ORF">SAMN02194393_03955</name>
</gene>
<evidence type="ECO:0000256" key="1">
    <source>
        <dbReference type="ARBA" id="ARBA00010141"/>
    </source>
</evidence>
<accession>A0A1T5M6G8</accession>
<dbReference type="AlphaFoldDB" id="A0A1T5M6G8"/>
<evidence type="ECO:0000256" key="9">
    <source>
        <dbReference type="PIRSR" id="PIRSR601088-2"/>
    </source>
</evidence>
<keyword evidence="10" id="KW-0170">Cobalt</keyword>
<protein>
    <submittedName>
        <fullName evidence="14">6-phospho-beta-glucosidase</fullName>
    </submittedName>
</protein>
<dbReference type="PANTHER" id="PTHR32092:SF14">
    <property type="entry name" value="MALTOSE-6'-PHOSPHATE GLUCOSIDASE"/>
    <property type="match status" value="1"/>
</dbReference>
<dbReference type="PRINTS" id="PR00732">
    <property type="entry name" value="GLHYDRLASE4"/>
</dbReference>
<evidence type="ECO:0000256" key="12">
    <source>
        <dbReference type="RuleBase" id="RU361152"/>
    </source>
</evidence>
<feature type="binding site" evidence="9">
    <location>
        <position position="92"/>
    </location>
    <ligand>
        <name>substrate</name>
    </ligand>
</feature>
<evidence type="ECO:0000256" key="4">
    <source>
        <dbReference type="ARBA" id="ARBA00022801"/>
    </source>
</evidence>
<feature type="binding site" evidence="10">
    <location>
        <position position="199"/>
    </location>
    <ligand>
        <name>Mn(2+)</name>
        <dbReference type="ChEBI" id="CHEBI:29035"/>
    </ligand>
</feature>
<dbReference type="InterPro" id="IPR001088">
    <property type="entry name" value="Glyco_hydro_4"/>
</dbReference>
<dbReference type="SUPFAM" id="SSF56327">
    <property type="entry name" value="LDH C-terminal domain-like"/>
    <property type="match status" value="1"/>
</dbReference>
<feature type="binding site" evidence="10">
    <location>
        <position position="169"/>
    </location>
    <ligand>
        <name>Mn(2+)</name>
        <dbReference type="ChEBI" id="CHEBI:29035"/>
    </ligand>
</feature>
<dbReference type="Gene3D" id="3.90.110.10">
    <property type="entry name" value="Lactate dehydrogenase/glycoside hydrolase, family 4, C-terminal"/>
    <property type="match status" value="1"/>
</dbReference>
<organism evidence="14 15">
    <name type="scientific">Maledivibacter halophilus</name>
    <dbReference type="NCBI Taxonomy" id="36842"/>
    <lineage>
        <taxon>Bacteria</taxon>
        <taxon>Bacillati</taxon>
        <taxon>Bacillota</taxon>
        <taxon>Clostridia</taxon>
        <taxon>Peptostreptococcales</taxon>
        <taxon>Caminicellaceae</taxon>
        <taxon>Maledivibacter</taxon>
    </lineage>
</organism>
<feature type="active site" description="Proton donor" evidence="8">
    <location>
        <position position="170"/>
    </location>
</feature>
<keyword evidence="15" id="KW-1185">Reference proteome</keyword>
<dbReference type="GO" id="GO:0046872">
    <property type="term" value="F:metal ion binding"/>
    <property type="evidence" value="ECO:0007669"/>
    <property type="project" value="UniProtKB-KW"/>
</dbReference>
<comment type="cofactor">
    <cofactor evidence="12">
        <name>NAD(+)</name>
        <dbReference type="ChEBI" id="CHEBI:57540"/>
    </cofactor>
    <text evidence="12">Binds 1 NAD(+) per subunit.</text>
</comment>
<evidence type="ECO:0000259" key="13">
    <source>
        <dbReference type="Pfam" id="PF11975"/>
    </source>
</evidence>
<dbReference type="SUPFAM" id="SSF51735">
    <property type="entry name" value="NAD(P)-binding Rossmann-fold domains"/>
    <property type="match status" value="1"/>
</dbReference>
<evidence type="ECO:0000256" key="3">
    <source>
        <dbReference type="ARBA" id="ARBA00022723"/>
    </source>
</evidence>
<dbReference type="GO" id="GO:0005975">
    <property type="term" value="P:carbohydrate metabolic process"/>
    <property type="evidence" value="ECO:0007669"/>
    <property type="project" value="InterPro"/>
</dbReference>
<keyword evidence="10" id="KW-0533">Nickel</keyword>
<dbReference type="EMBL" id="FUZT01000010">
    <property type="protein sequence ID" value="SKC83624.1"/>
    <property type="molecule type" value="Genomic_DNA"/>
</dbReference>
<dbReference type="PROSITE" id="PS01324">
    <property type="entry name" value="GLYCOSYL_HYDROL_F4"/>
    <property type="match status" value="1"/>
</dbReference>
<keyword evidence="4 12" id="KW-0378">Hydrolase</keyword>
<feature type="binding site" evidence="9">
    <location>
        <position position="280"/>
    </location>
    <ligand>
        <name>substrate</name>
    </ligand>
</feature>
<dbReference type="InterPro" id="IPR019802">
    <property type="entry name" value="GlycHydrolase_4_CS"/>
</dbReference>
<dbReference type="InterPro" id="IPR022616">
    <property type="entry name" value="Glyco_hydro_4_C"/>
</dbReference>
<dbReference type="InterPro" id="IPR015955">
    <property type="entry name" value="Lactate_DH/Glyco_Ohase_4_C"/>
</dbReference>
<comment type="similarity">
    <text evidence="1 12">Belongs to the glycosyl hydrolase 4 family.</text>
</comment>
<feature type="domain" description="Glycosyl hydrolase family 4 C-terminal" evidence="13">
    <location>
        <begin position="194"/>
        <end position="411"/>
    </location>
</feature>
<evidence type="ECO:0000256" key="8">
    <source>
        <dbReference type="PIRSR" id="PIRSR601088-1"/>
    </source>
</evidence>
<reference evidence="15" key="1">
    <citation type="submission" date="2017-02" db="EMBL/GenBank/DDBJ databases">
        <authorList>
            <person name="Varghese N."/>
            <person name="Submissions S."/>
        </authorList>
    </citation>
    <scope>NUCLEOTIDE SEQUENCE [LARGE SCALE GENOMIC DNA]</scope>
    <source>
        <strain evidence="15">M1</strain>
    </source>
</reference>
<evidence type="ECO:0000256" key="10">
    <source>
        <dbReference type="PIRSR" id="PIRSR601088-3"/>
    </source>
</evidence>
<evidence type="ECO:0000256" key="11">
    <source>
        <dbReference type="PIRSR" id="PIRSR601088-4"/>
    </source>
</evidence>
<dbReference type="STRING" id="36842.SAMN02194393_03955"/>
<dbReference type="Pfam" id="PF02056">
    <property type="entry name" value="Glyco_hydro_4"/>
    <property type="match status" value="1"/>
</dbReference>
<keyword evidence="3 10" id="KW-0479">Metal-binding</keyword>
<feature type="active site" description="Proton acceptor" evidence="8">
    <location>
        <position position="260"/>
    </location>
</feature>
<evidence type="ECO:0000256" key="7">
    <source>
        <dbReference type="ARBA" id="ARBA00023295"/>
    </source>
</evidence>
<evidence type="ECO:0000256" key="5">
    <source>
        <dbReference type="ARBA" id="ARBA00023027"/>
    </source>
</evidence>
<dbReference type="Pfam" id="PF11975">
    <property type="entry name" value="Glyco_hydro_4C"/>
    <property type="match status" value="1"/>
</dbReference>
<evidence type="ECO:0000313" key="15">
    <source>
        <dbReference type="Proteomes" id="UP000190285"/>
    </source>
</evidence>
<sequence length="438" mass="49946">MKYSIAICGGGSTYTLPMIKTLCDYQHKLPIKRIVLYDIDLEKTALIYEATKIMVEELMDGVKVEISNKPEKAFDKIDFAFMQIRSGGLKMREKDEKIPLKYDCVGQETCGAGGFAYGLRSVPDVIDIVNGIRKYSPKAWIINYSNPAAIVAEATKRFFPNDKRLINICDMPIAIMEGFAEALGVKRQSLSPRYFGLNHFGWFTNLYDEKGVDLLPKIKKMLKDGSLMPEELKKDKDWVNTFNQLSVMVKDIEGHIPNTYLQYYFYPKKMVEKEDKNYTRANAVMDNRLKEVERISKYVIDNKTIKGSGLEEGVHGTYIVELATSIINNENKTFLIITKNNGIISNFSKDAMVEVPCIVNSNGWEPMHIGEIDTFYKALMENQYGYEKLTVDALINNDYDAALKALILNRTIVNVDTAKNILGEMIEANINYWPKLRK</sequence>
<keyword evidence="6 10" id="KW-0464">Manganese</keyword>
<dbReference type="Proteomes" id="UP000190285">
    <property type="component" value="Unassembled WGS sequence"/>
</dbReference>
<proteinExistence type="inferred from homology"/>
<evidence type="ECO:0000256" key="2">
    <source>
        <dbReference type="ARBA" id="ARBA00011881"/>
    </source>
</evidence>
<dbReference type="InterPro" id="IPR036291">
    <property type="entry name" value="NAD(P)-bd_dom_sf"/>
</dbReference>
<dbReference type="PANTHER" id="PTHR32092">
    <property type="entry name" value="6-PHOSPHO-BETA-GLUCOSIDASE-RELATED"/>
    <property type="match status" value="1"/>
</dbReference>